<gene>
    <name evidence="1" type="ORF">PODLI_1B030597</name>
</gene>
<accession>A0AA35KEV9</accession>
<name>A0AA35KEV9_9SAUR</name>
<evidence type="ECO:0000313" key="1">
    <source>
        <dbReference type="EMBL" id="CAI5776835.1"/>
    </source>
</evidence>
<protein>
    <submittedName>
        <fullName evidence="1">Uncharacterized protein</fullName>
    </submittedName>
</protein>
<keyword evidence="2" id="KW-1185">Reference proteome</keyword>
<proteinExistence type="predicted"/>
<dbReference type="Proteomes" id="UP001178461">
    <property type="component" value="Chromosome 6"/>
</dbReference>
<evidence type="ECO:0000313" key="2">
    <source>
        <dbReference type="Proteomes" id="UP001178461"/>
    </source>
</evidence>
<dbReference type="AlphaFoldDB" id="A0AA35KEV9"/>
<reference evidence="1" key="1">
    <citation type="submission" date="2022-12" db="EMBL/GenBank/DDBJ databases">
        <authorList>
            <person name="Alioto T."/>
            <person name="Alioto T."/>
            <person name="Gomez Garrido J."/>
        </authorList>
    </citation>
    <scope>NUCLEOTIDE SEQUENCE</scope>
</reference>
<sequence>MPRRALLQPVLQSVFCSAGKAFSNCQVLCSQQAPAYRLLRILLQKSLGPASPTGLPGCCLSHQAIPFIYPCQIS</sequence>
<dbReference type="EMBL" id="OX395131">
    <property type="protein sequence ID" value="CAI5776835.1"/>
    <property type="molecule type" value="Genomic_DNA"/>
</dbReference>
<organism evidence="1 2">
    <name type="scientific">Podarcis lilfordi</name>
    <name type="common">Lilford's wall lizard</name>
    <dbReference type="NCBI Taxonomy" id="74358"/>
    <lineage>
        <taxon>Eukaryota</taxon>
        <taxon>Metazoa</taxon>
        <taxon>Chordata</taxon>
        <taxon>Craniata</taxon>
        <taxon>Vertebrata</taxon>
        <taxon>Euteleostomi</taxon>
        <taxon>Lepidosauria</taxon>
        <taxon>Squamata</taxon>
        <taxon>Bifurcata</taxon>
        <taxon>Unidentata</taxon>
        <taxon>Episquamata</taxon>
        <taxon>Laterata</taxon>
        <taxon>Lacertibaenia</taxon>
        <taxon>Lacertidae</taxon>
        <taxon>Podarcis</taxon>
    </lineage>
</organism>